<dbReference type="InterPro" id="IPR050371">
    <property type="entry name" value="Fungal_virulence_M36"/>
</dbReference>
<evidence type="ECO:0000256" key="1">
    <source>
        <dbReference type="ARBA" id="ARBA00004613"/>
    </source>
</evidence>
<dbReference type="GO" id="GO:0004222">
    <property type="term" value="F:metalloendopeptidase activity"/>
    <property type="evidence" value="ECO:0007669"/>
    <property type="project" value="InterPro"/>
</dbReference>
<keyword evidence="12" id="KW-0732">Signal</keyword>
<feature type="active site" evidence="10">
    <location>
        <position position="402"/>
    </location>
</feature>
<feature type="signal peptide" evidence="12">
    <location>
        <begin position="1"/>
        <end position="23"/>
    </location>
</feature>
<keyword evidence="4 12" id="KW-0645">Protease</keyword>
<evidence type="ECO:0000256" key="11">
    <source>
        <dbReference type="PIRSR" id="PIRSR601842-2"/>
    </source>
</evidence>
<keyword evidence="7 11" id="KW-0862">Zinc</keyword>
<comment type="subcellular location">
    <subcellularLocation>
        <location evidence="1 12">Secreted</location>
    </subcellularLocation>
</comment>
<reference evidence="13 14" key="1">
    <citation type="journal article" date="2019" name="Nat. Ecol. Evol.">
        <title>Megaphylogeny resolves global patterns of mushroom evolution.</title>
        <authorList>
            <person name="Varga T."/>
            <person name="Krizsan K."/>
            <person name="Foldi C."/>
            <person name="Dima B."/>
            <person name="Sanchez-Garcia M."/>
            <person name="Sanchez-Ramirez S."/>
            <person name="Szollosi G.J."/>
            <person name="Szarkandi J.G."/>
            <person name="Papp V."/>
            <person name="Albert L."/>
            <person name="Andreopoulos W."/>
            <person name="Angelini C."/>
            <person name="Antonin V."/>
            <person name="Barry K.W."/>
            <person name="Bougher N.L."/>
            <person name="Buchanan P."/>
            <person name="Buyck B."/>
            <person name="Bense V."/>
            <person name="Catcheside P."/>
            <person name="Chovatia M."/>
            <person name="Cooper J."/>
            <person name="Damon W."/>
            <person name="Desjardin D."/>
            <person name="Finy P."/>
            <person name="Geml J."/>
            <person name="Haridas S."/>
            <person name="Hughes K."/>
            <person name="Justo A."/>
            <person name="Karasinski D."/>
            <person name="Kautmanova I."/>
            <person name="Kiss B."/>
            <person name="Kocsube S."/>
            <person name="Kotiranta H."/>
            <person name="LaButti K.M."/>
            <person name="Lechner B.E."/>
            <person name="Liimatainen K."/>
            <person name="Lipzen A."/>
            <person name="Lukacs Z."/>
            <person name="Mihaltcheva S."/>
            <person name="Morgado L.N."/>
            <person name="Niskanen T."/>
            <person name="Noordeloos M.E."/>
            <person name="Ohm R.A."/>
            <person name="Ortiz-Santana B."/>
            <person name="Ovrebo C."/>
            <person name="Racz N."/>
            <person name="Riley R."/>
            <person name="Savchenko A."/>
            <person name="Shiryaev A."/>
            <person name="Soop K."/>
            <person name="Spirin V."/>
            <person name="Szebenyi C."/>
            <person name="Tomsovsky M."/>
            <person name="Tulloss R.E."/>
            <person name="Uehling J."/>
            <person name="Grigoriev I.V."/>
            <person name="Vagvolgyi C."/>
            <person name="Papp T."/>
            <person name="Martin F.M."/>
            <person name="Miettinen O."/>
            <person name="Hibbett D.S."/>
            <person name="Nagy L.G."/>
        </authorList>
    </citation>
    <scope>NUCLEOTIDE SEQUENCE [LARGE SCALE GENOMIC DNA]</scope>
    <source>
        <strain evidence="13 14">CBS 121175</strain>
    </source>
</reference>
<keyword evidence="8 12" id="KW-0482">Metalloprotease</keyword>
<feature type="binding site" evidence="11">
    <location>
        <position position="430"/>
    </location>
    <ligand>
        <name>Zn(2+)</name>
        <dbReference type="ChEBI" id="CHEBI:29105"/>
        <note>catalytic</note>
    </ligand>
</feature>
<dbReference type="GO" id="GO:0005615">
    <property type="term" value="C:extracellular space"/>
    <property type="evidence" value="ECO:0007669"/>
    <property type="project" value="InterPro"/>
</dbReference>
<sequence length="595" mass="64450">MAQIKNLLSTVLLAVAFAGSTLAFADAELLSTRHMVAVGRRGLQVESFNPPSTYETFGEGIELPDSVGPTPLEEEARTFVAERLNLEQETVEFRSGYTGETTRNAYLRQSHDGINFANAVANVAFKDNRVVSFGSSFVRPNRIAPSTPTVNLEDVLPAVEEILEGKYNGYPTKLEYLARPDGSATLAYVAQIQNVEENTWYEAFIDAENGELVSVTDFVSEATYRVLPIQKQAFPEGLELLVNPEDALASPRGWHSSGTTNTTNTSGNNVIAYKSSQSTGLTSQSAAGPTFDYAYDDRNAPATTVNLDSARVNAFYIINSIHDIAYRYGFTETAFNFQNDNFGRGGSGNDRVVISVQDASGTNNANFATPPDGQSGTCRMYIWTRTTPNRDGSLENDIIVHEMGHGITNRMTGGGTGRCLQTTESRGLGEGWSDALAEWTEQKSAAIPDYVLGGYVTNTAAGIRTRPYSTSSTTNPQTYATVRGQTSVHRIGEIWANTLHNVYAALIAQHGWSPSAKTNPAGLEGNIVWLHLFIDALAIQPCNPTFLTARDAWIQADLNRYGGANRCLLWRAFASKGLGVSASNFVDNSAVPSGC</sequence>
<dbReference type="OrthoDB" id="3227768at2759"/>
<evidence type="ECO:0000256" key="5">
    <source>
        <dbReference type="ARBA" id="ARBA00022723"/>
    </source>
</evidence>
<dbReference type="PANTHER" id="PTHR33478:SF1">
    <property type="entry name" value="EXTRACELLULAR METALLOPROTEINASE MEP"/>
    <property type="match status" value="1"/>
</dbReference>
<evidence type="ECO:0000256" key="4">
    <source>
        <dbReference type="ARBA" id="ARBA00022670"/>
    </source>
</evidence>
<evidence type="ECO:0000256" key="12">
    <source>
        <dbReference type="RuleBase" id="RU364017"/>
    </source>
</evidence>
<protein>
    <recommendedName>
        <fullName evidence="12">Extracellular metalloproteinase</fullName>
        <ecNumber evidence="12">3.4.24.-</ecNumber>
    </recommendedName>
    <alternativeName>
        <fullName evidence="12">Fungalysin</fullName>
    </alternativeName>
</protein>
<keyword evidence="3 12" id="KW-0964">Secreted</keyword>
<comment type="similarity">
    <text evidence="2 12">Belongs to the peptidase M36 family.</text>
</comment>
<keyword evidence="9 12" id="KW-0865">Zymogen</keyword>
<organism evidence="13 14">
    <name type="scientific">Coprinopsis marcescibilis</name>
    <name type="common">Agaric fungus</name>
    <name type="synonym">Psathyrella marcescibilis</name>
    <dbReference type="NCBI Taxonomy" id="230819"/>
    <lineage>
        <taxon>Eukaryota</taxon>
        <taxon>Fungi</taxon>
        <taxon>Dikarya</taxon>
        <taxon>Basidiomycota</taxon>
        <taxon>Agaricomycotina</taxon>
        <taxon>Agaricomycetes</taxon>
        <taxon>Agaricomycetidae</taxon>
        <taxon>Agaricales</taxon>
        <taxon>Agaricineae</taxon>
        <taxon>Psathyrellaceae</taxon>
        <taxon>Coprinopsis</taxon>
    </lineage>
</organism>
<evidence type="ECO:0000256" key="9">
    <source>
        <dbReference type="ARBA" id="ARBA00023145"/>
    </source>
</evidence>
<accession>A0A5C3KJT9</accession>
<comment type="cofactor">
    <cofactor evidence="11">
        <name>Zn(2+)</name>
        <dbReference type="ChEBI" id="CHEBI:29105"/>
    </cofactor>
    <text evidence="11">Binds 1 zinc ion per subunit.</text>
</comment>
<evidence type="ECO:0000256" key="6">
    <source>
        <dbReference type="ARBA" id="ARBA00022801"/>
    </source>
</evidence>
<evidence type="ECO:0000256" key="3">
    <source>
        <dbReference type="ARBA" id="ARBA00022525"/>
    </source>
</evidence>
<feature type="binding site" evidence="11">
    <location>
        <position position="221"/>
    </location>
    <ligand>
        <name>Zn(2+)</name>
        <dbReference type="ChEBI" id="CHEBI:29105"/>
        <note>catalytic</note>
    </ligand>
</feature>
<feature type="chain" id="PRO_5023157891" description="Extracellular metalloproteinase" evidence="12">
    <location>
        <begin position="24"/>
        <end position="595"/>
    </location>
</feature>
<proteinExistence type="inferred from homology"/>
<dbReference type="SUPFAM" id="SSF55486">
    <property type="entry name" value="Metalloproteases ('zincins'), catalytic domain"/>
    <property type="match status" value="1"/>
</dbReference>
<dbReference type="InterPro" id="IPR027268">
    <property type="entry name" value="Peptidase_M4/M1_CTD_sf"/>
</dbReference>
<dbReference type="GO" id="GO:0006508">
    <property type="term" value="P:proteolysis"/>
    <property type="evidence" value="ECO:0007669"/>
    <property type="project" value="UniProtKB-KW"/>
</dbReference>
<dbReference type="PRINTS" id="PR00999">
    <property type="entry name" value="FUNGALYSIN"/>
</dbReference>
<name>A0A5C3KJT9_COPMA</name>
<feature type="binding site" evidence="11">
    <location>
        <position position="405"/>
    </location>
    <ligand>
        <name>Zn(2+)</name>
        <dbReference type="ChEBI" id="CHEBI:29105"/>
        <note>catalytic</note>
    </ligand>
</feature>
<dbReference type="Gene3D" id="1.10.390.10">
    <property type="entry name" value="Neutral Protease Domain 2"/>
    <property type="match status" value="1"/>
</dbReference>
<keyword evidence="5 11" id="KW-0479">Metal-binding</keyword>
<dbReference type="Gene3D" id="3.10.170.10">
    <property type="match status" value="1"/>
</dbReference>
<evidence type="ECO:0000313" key="14">
    <source>
        <dbReference type="Proteomes" id="UP000307440"/>
    </source>
</evidence>
<evidence type="ECO:0000256" key="2">
    <source>
        <dbReference type="ARBA" id="ARBA00006006"/>
    </source>
</evidence>
<evidence type="ECO:0000256" key="7">
    <source>
        <dbReference type="ARBA" id="ARBA00022833"/>
    </source>
</evidence>
<dbReference type="GO" id="GO:0008270">
    <property type="term" value="F:zinc ion binding"/>
    <property type="evidence" value="ECO:0007669"/>
    <property type="project" value="InterPro"/>
</dbReference>
<feature type="binding site" evidence="11">
    <location>
        <position position="401"/>
    </location>
    <ligand>
        <name>Zn(2+)</name>
        <dbReference type="ChEBI" id="CHEBI:29105"/>
        <note>catalytic</note>
    </ligand>
</feature>
<evidence type="ECO:0000256" key="8">
    <source>
        <dbReference type="ARBA" id="ARBA00023049"/>
    </source>
</evidence>
<evidence type="ECO:0000313" key="13">
    <source>
        <dbReference type="EMBL" id="TFK20579.1"/>
    </source>
</evidence>
<dbReference type="AlphaFoldDB" id="A0A5C3KJT9"/>
<dbReference type="InterPro" id="IPR001842">
    <property type="entry name" value="Peptidase_M36"/>
</dbReference>
<dbReference type="EMBL" id="ML210295">
    <property type="protein sequence ID" value="TFK20579.1"/>
    <property type="molecule type" value="Genomic_DNA"/>
</dbReference>
<dbReference type="Proteomes" id="UP000307440">
    <property type="component" value="Unassembled WGS sequence"/>
</dbReference>
<dbReference type="EC" id="3.4.24.-" evidence="12"/>
<dbReference type="Pfam" id="PF02128">
    <property type="entry name" value="Peptidase_M36"/>
    <property type="match status" value="1"/>
</dbReference>
<dbReference type="CDD" id="cd09596">
    <property type="entry name" value="M36"/>
    <property type="match status" value="1"/>
</dbReference>
<gene>
    <name evidence="13" type="ORF">FA15DRAFT_646881</name>
</gene>
<dbReference type="PANTHER" id="PTHR33478">
    <property type="entry name" value="EXTRACELLULAR METALLOPROTEINASE MEP"/>
    <property type="match status" value="1"/>
</dbReference>
<keyword evidence="14" id="KW-1185">Reference proteome</keyword>
<evidence type="ECO:0000256" key="10">
    <source>
        <dbReference type="PIRSR" id="PIRSR601842-1"/>
    </source>
</evidence>
<keyword evidence="6 12" id="KW-0378">Hydrolase</keyword>